<dbReference type="EMBL" id="KV008776">
    <property type="protein sequence ID" value="KZV29996.1"/>
    <property type="molecule type" value="Genomic_DNA"/>
</dbReference>
<evidence type="ECO:0008006" key="3">
    <source>
        <dbReference type="Google" id="ProtNLM"/>
    </source>
</evidence>
<name>A0A2Z7B7J4_9LAMI</name>
<keyword evidence="2" id="KW-1185">Reference proteome</keyword>
<dbReference type="AlphaFoldDB" id="A0A2Z7B7J4"/>
<reference evidence="1 2" key="1">
    <citation type="journal article" date="2015" name="Proc. Natl. Acad. Sci. U.S.A.">
        <title>The resurrection genome of Boea hygrometrica: A blueprint for survival of dehydration.</title>
        <authorList>
            <person name="Xiao L."/>
            <person name="Yang G."/>
            <person name="Zhang L."/>
            <person name="Yang X."/>
            <person name="Zhao S."/>
            <person name="Ji Z."/>
            <person name="Zhou Q."/>
            <person name="Hu M."/>
            <person name="Wang Y."/>
            <person name="Chen M."/>
            <person name="Xu Y."/>
            <person name="Jin H."/>
            <person name="Xiao X."/>
            <person name="Hu G."/>
            <person name="Bao F."/>
            <person name="Hu Y."/>
            <person name="Wan P."/>
            <person name="Li L."/>
            <person name="Deng X."/>
            <person name="Kuang T."/>
            <person name="Xiang C."/>
            <person name="Zhu J.K."/>
            <person name="Oliver M.J."/>
            <person name="He Y."/>
        </authorList>
    </citation>
    <scope>NUCLEOTIDE SEQUENCE [LARGE SCALE GENOMIC DNA]</scope>
    <source>
        <strain evidence="2">cv. XS01</strain>
    </source>
</reference>
<sequence length="50" mass="5561">MNVVVVDALLKIVPGDILDREIEFAIELIPGATIVSKPPFRLTPTEMREL</sequence>
<evidence type="ECO:0000313" key="2">
    <source>
        <dbReference type="Proteomes" id="UP000250235"/>
    </source>
</evidence>
<dbReference type="Proteomes" id="UP000250235">
    <property type="component" value="Unassembled WGS sequence"/>
</dbReference>
<organism evidence="1 2">
    <name type="scientific">Dorcoceras hygrometricum</name>
    <dbReference type="NCBI Taxonomy" id="472368"/>
    <lineage>
        <taxon>Eukaryota</taxon>
        <taxon>Viridiplantae</taxon>
        <taxon>Streptophyta</taxon>
        <taxon>Embryophyta</taxon>
        <taxon>Tracheophyta</taxon>
        <taxon>Spermatophyta</taxon>
        <taxon>Magnoliopsida</taxon>
        <taxon>eudicotyledons</taxon>
        <taxon>Gunneridae</taxon>
        <taxon>Pentapetalae</taxon>
        <taxon>asterids</taxon>
        <taxon>lamiids</taxon>
        <taxon>Lamiales</taxon>
        <taxon>Gesneriaceae</taxon>
        <taxon>Didymocarpoideae</taxon>
        <taxon>Trichosporeae</taxon>
        <taxon>Loxocarpinae</taxon>
        <taxon>Dorcoceras</taxon>
    </lineage>
</organism>
<dbReference type="OrthoDB" id="1749844at2759"/>
<accession>A0A2Z7B7J4</accession>
<protein>
    <recommendedName>
        <fullName evidence="3">Reverse transcriptase domain-containing protein</fullName>
    </recommendedName>
</protein>
<proteinExistence type="predicted"/>
<evidence type="ECO:0000313" key="1">
    <source>
        <dbReference type="EMBL" id="KZV29996.1"/>
    </source>
</evidence>
<gene>
    <name evidence="1" type="ORF">F511_27990</name>
</gene>